<dbReference type="InterPro" id="IPR018392">
    <property type="entry name" value="LysM"/>
</dbReference>
<dbReference type="InterPro" id="IPR011055">
    <property type="entry name" value="Dup_hybrid_motif"/>
</dbReference>
<feature type="domain" description="LysM" evidence="4">
    <location>
        <begin position="34"/>
        <end position="78"/>
    </location>
</feature>
<dbReference type="RefSeq" id="WP_070078541.1">
    <property type="nucleotide sequence ID" value="NZ_CP017415.1"/>
</dbReference>
<organism evidence="5 6">
    <name type="scientific">Acidihalobacter yilgarnensis</name>
    <dbReference type="NCBI Taxonomy" id="2819280"/>
    <lineage>
        <taxon>Bacteria</taxon>
        <taxon>Pseudomonadati</taxon>
        <taxon>Pseudomonadota</taxon>
        <taxon>Gammaproteobacteria</taxon>
        <taxon>Chromatiales</taxon>
        <taxon>Ectothiorhodospiraceae</taxon>
        <taxon>Acidihalobacter</taxon>
    </lineage>
</organism>
<dbReference type="InterPro" id="IPR016047">
    <property type="entry name" value="M23ase_b-sheet_dom"/>
</dbReference>
<dbReference type="Pfam" id="PF01551">
    <property type="entry name" value="Peptidase_M23"/>
    <property type="match status" value="1"/>
</dbReference>
<protein>
    <recommendedName>
        <fullName evidence="4">LysM domain-containing protein</fullName>
    </recommendedName>
</protein>
<evidence type="ECO:0000256" key="3">
    <source>
        <dbReference type="SAM" id="SignalP"/>
    </source>
</evidence>
<feature type="signal peptide" evidence="3">
    <location>
        <begin position="1"/>
        <end position="25"/>
    </location>
</feature>
<keyword evidence="6" id="KW-1185">Reference proteome</keyword>
<dbReference type="PANTHER" id="PTHR21666:SF263">
    <property type="entry name" value="MUREIN HYDROLASE ACTIVATOR NLPD"/>
    <property type="match status" value="1"/>
</dbReference>
<dbReference type="Gene3D" id="2.70.70.10">
    <property type="entry name" value="Glucose Permease (Domain IIA)"/>
    <property type="match status" value="1"/>
</dbReference>
<dbReference type="GO" id="GO:0009279">
    <property type="term" value="C:cell outer membrane"/>
    <property type="evidence" value="ECO:0007669"/>
    <property type="project" value="TreeGrafter"/>
</dbReference>
<dbReference type="GO" id="GO:0032153">
    <property type="term" value="C:cell division site"/>
    <property type="evidence" value="ECO:0007669"/>
    <property type="project" value="TreeGrafter"/>
</dbReference>
<sequence length="258" mass="28122">MMYRSVRCLILALLLSWLSACSVMPYQGSGFHAGYVQVRKGETLYAIAWRFDLDYHEVARWNGLSAPYTLTPGQWIRMNPPGQNQQLARAAPPQARPQSSAVPSPGEARPYRPASPPPASPIGRSRPAEAAAPSRLHWLWPTQGRLLQAYSKTEQGIEIGGRLGQPVIAAAAGQVVYSGNGLPSYGNLIIIKHNGHYLSAYGHNQKLLVNEGDVVKQGQKIALMGETGTGITQPMLFFEIRVDGDPVNPITYLPGRAK</sequence>
<evidence type="ECO:0000259" key="4">
    <source>
        <dbReference type="PROSITE" id="PS51782"/>
    </source>
</evidence>
<feature type="region of interest" description="Disordered" evidence="2">
    <location>
        <begin position="79"/>
        <end position="127"/>
    </location>
</feature>
<dbReference type="Pfam" id="PF01476">
    <property type="entry name" value="LysM"/>
    <property type="match status" value="1"/>
</dbReference>
<reference evidence="6" key="1">
    <citation type="submission" date="2016-09" db="EMBL/GenBank/DDBJ databases">
        <title>Acidihalobacter prosperus F5.</title>
        <authorList>
            <person name="Khaleque H.N."/>
            <person name="Ramsay J.P."/>
            <person name="Kaksonen A.H."/>
            <person name="Boxall N.J."/>
            <person name="Watkin E.L.J."/>
        </authorList>
    </citation>
    <scope>NUCLEOTIDE SEQUENCE [LARGE SCALE GENOMIC DNA]</scope>
    <source>
        <strain evidence="6">F5</strain>
    </source>
</reference>
<dbReference type="PANTHER" id="PTHR21666">
    <property type="entry name" value="PEPTIDASE-RELATED"/>
    <property type="match status" value="1"/>
</dbReference>
<accession>A0A1D8IP43</accession>
<feature type="chain" id="PRO_5009108378" description="LysM domain-containing protein" evidence="3">
    <location>
        <begin position="26"/>
        <end position="258"/>
    </location>
</feature>
<feature type="compositionally biased region" description="Low complexity" evidence="2">
    <location>
        <begin position="83"/>
        <end position="105"/>
    </location>
</feature>
<dbReference type="PROSITE" id="PS51782">
    <property type="entry name" value="LYSM"/>
    <property type="match status" value="1"/>
</dbReference>
<dbReference type="InterPro" id="IPR050570">
    <property type="entry name" value="Cell_wall_metabolism_enzyme"/>
</dbReference>
<keyword evidence="3" id="KW-0732">Signal</keyword>
<proteinExistence type="inferred from homology"/>
<evidence type="ECO:0000256" key="1">
    <source>
        <dbReference type="ARBA" id="ARBA00038420"/>
    </source>
</evidence>
<name>A0A1D8IP43_9GAMM</name>
<dbReference type="InterPro" id="IPR036779">
    <property type="entry name" value="LysM_dom_sf"/>
</dbReference>
<evidence type="ECO:0000256" key="2">
    <source>
        <dbReference type="SAM" id="MobiDB-lite"/>
    </source>
</evidence>
<dbReference type="Proteomes" id="UP000095401">
    <property type="component" value="Chromosome"/>
</dbReference>
<dbReference type="Gene3D" id="3.10.350.10">
    <property type="entry name" value="LysM domain"/>
    <property type="match status" value="1"/>
</dbReference>
<dbReference type="KEGG" id="aprs:BI364_09605"/>
<dbReference type="SUPFAM" id="SSF51261">
    <property type="entry name" value="Duplicated hybrid motif"/>
    <property type="match status" value="1"/>
</dbReference>
<comment type="similarity">
    <text evidence="1">Belongs to the E.coli NlpD/Haemophilus LppB family.</text>
</comment>
<dbReference type="SMART" id="SM00257">
    <property type="entry name" value="LysM"/>
    <property type="match status" value="1"/>
</dbReference>
<dbReference type="PROSITE" id="PS51257">
    <property type="entry name" value="PROKAR_LIPOPROTEIN"/>
    <property type="match status" value="1"/>
</dbReference>
<evidence type="ECO:0000313" key="5">
    <source>
        <dbReference type="EMBL" id="AOU98175.1"/>
    </source>
</evidence>
<dbReference type="AlphaFoldDB" id="A0A1D8IP43"/>
<dbReference type="EMBL" id="CP017415">
    <property type="protein sequence ID" value="AOU98175.1"/>
    <property type="molecule type" value="Genomic_DNA"/>
</dbReference>
<evidence type="ECO:0000313" key="6">
    <source>
        <dbReference type="Proteomes" id="UP000095401"/>
    </source>
</evidence>
<gene>
    <name evidence="5" type="ORF">BI364_09605</name>
</gene>
<dbReference type="GO" id="GO:0004222">
    <property type="term" value="F:metalloendopeptidase activity"/>
    <property type="evidence" value="ECO:0007669"/>
    <property type="project" value="TreeGrafter"/>
</dbReference>
<dbReference type="CDD" id="cd12797">
    <property type="entry name" value="M23_peptidase"/>
    <property type="match status" value="1"/>
</dbReference>
<dbReference type="CDD" id="cd00118">
    <property type="entry name" value="LysM"/>
    <property type="match status" value="1"/>
</dbReference>